<evidence type="ECO:0000313" key="3">
    <source>
        <dbReference type="Proteomes" id="UP000179807"/>
    </source>
</evidence>
<feature type="transmembrane region" description="Helical" evidence="1">
    <location>
        <begin position="135"/>
        <end position="160"/>
    </location>
</feature>
<gene>
    <name evidence="2" type="ORF">TRFO_05701</name>
</gene>
<name>A0A1J4K9C9_9EUKA</name>
<keyword evidence="3" id="KW-1185">Reference proteome</keyword>
<dbReference type="VEuPathDB" id="TrichDB:TRFO_05701"/>
<dbReference type="AlphaFoldDB" id="A0A1J4K9C9"/>
<dbReference type="EMBL" id="MLAK01000738">
    <property type="protein sequence ID" value="OHT06053.1"/>
    <property type="molecule type" value="Genomic_DNA"/>
</dbReference>
<keyword evidence="1" id="KW-0472">Membrane</keyword>
<reference evidence="2" key="1">
    <citation type="submission" date="2016-10" db="EMBL/GenBank/DDBJ databases">
        <authorList>
            <person name="Benchimol M."/>
            <person name="Almeida L.G."/>
            <person name="Vasconcelos A.T."/>
            <person name="Perreira-Neves A."/>
            <person name="Rosa I.A."/>
            <person name="Tasca T."/>
            <person name="Bogo M.R."/>
            <person name="de Souza W."/>
        </authorList>
    </citation>
    <scope>NUCLEOTIDE SEQUENCE [LARGE SCALE GENOMIC DNA]</scope>
    <source>
        <strain evidence="2">K</strain>
    </source>
</reference>
<dbReference type="RefSeq" id="XP_068359189.1">
    <property type="nucleotide sequence ID" value="XM_068492662.1"/>
</dbReference>
<sequence length="191" mass="21720">MSCDKIEVCTKSSLTKVFKHESQNTDFCLLFAPSSQESRFCVNSTNLGNDQLYVYNHVMNNAWYDKYTADEAAGWSVTSNRPWLFRFETDSEKHDEHFIEILAKSTKEMPNFALEYENVPESAKIPPPGVLKHNYLIPILGCAAPVILMGSWLYAVITLFGKPPAKPPSFNSNVDENYRNDNVENNVLDIE</sequence>
<proteinExistence type="predicted"/>
<organism evidence="2 3">
    <name type="scientific">Tritrichomonas foetus</name>
    <dbReference type="NCBI Taxonomy" id="1144522"/>
    <lineage>
        <taxon>Eukaryota</taxon>
        <taxon>Metamonada</taxon>
        <taxon>Parabasalia</taxon>
        <taxon>Tritrichomonadida</taxon>
        <taxon>Tritrichomonadidae</taxon>
        <taxon>Tritrichomonas</taxon>
    </lineage>
</organism>
<protein>
    <submittedName>
        <fullName evidence="2">Uncharacterized protein</fullName>
    </submittedName>
</protein>
<keyword evidence="1" id="KW-1133">Transmembrane helix</keyword>
<dbReference type="GeneID" id="94827366"/>
<keyword evidence="1" id="KW-0812">Transmembrane</keyword>
<comment type="caution">
    <text evidence="2">The sequence shown here is derived from an EMBL/GenBank/DDBJ whole genome shotgun (WGS) entry which is preliminary data.</text>
</comment>
<dbReference type="Proteomes" id="UP000179807">
    <property type="component" value="Unassembled WGS sequence"/>
</dbReference>
<accession>A0A1J4K9C9</accession>
<evidence type="ECO:0000313" key="2">
    <source>
        <dbReference type="EMBL" id="OHT06053.1"/>
    </source>
</evidence>
<evidence type="ECO:0000256" key="1">
    <source>
        <dbReference type="SAM" id="Phobius"/>
    </source>
</evidence>